<evidence type="ECO:0000313" key="1">
    <source>
        <dbReference type="EMBL" id="CAH1420587.1"/>
    </source>
</evidence>
<reference evidence="1 2" key="1">
    <citation type="submission" date="2022-01" db="EMBL/GenBank/DDBJ databases">
        <authorList>
            <person name="Xiong W."/>
            <person name="Schranz E."/>
        </authorList>
    </citation>
    <scope>NUCLEOTIDE SEQUENCE [LARGE SCALE GENOMIC DNA]</scope>
</reference>
<dbReference type="Proteomes" id="UP001157418">
    <property type="component" value="Unassembled WGS sequence"/>
</dbReference>
<organism evidence="1 2">
    <name type="scientific">Lactuca virosa</name>
    <dbReference type="NCBI Taxonomy" id="75947"/>
    <lineage>
        <taxon>Eukaryota</taxon>
        <taxon>Viridiplantae</taxon>
        <taxon>Streptophyta</taxon>
        <taxon>Embryophyta</taxon>
        <taxon>Tracheophyta</taxon>
        <taxon>Spermatophyta</taxon>
        <taxon>Magnoliopsida</taxon>
        <taxon>eudicotyledons</taxon>
        <taxon>Gunneridae</taxon>
        <taxon>Pentapetalae</taxon>
        <taxon>asterids</taxon>
        <taxon>campanulids</taxon>
        <taxon>Asterales</taxon>
        <taxon>Asteraceae</taxon>
        <taxon>Cichorioideae</taxon>
        <taxon>Cichorieae</taxon>
        <taxon>Lactucinae</taxon>
        <taxon>Lactuca</taxon>
    </lineage>
</organism>
<gene>
    <name evidence="1" type="ORF">LVIROSA_LOCUS8037</name>
</gene>
<sequence>MKPIILKIETIIAHAYDDIQTTFVANNRERKEVMLNLLMISYTFSYSHYRSPTLSFPNPNRGLKQESKSCR</sequence>
<protein>
    <submittedName>
        <fullName evidence="1">Uncharacterized protein</fullName>
    </submittedName>
</protein>
<evidence type="ECO:0000313" key="2">
    <source>
        <dbReference type="Proteomes" id="UP001157418"/>
    </source>
</evidence>
<dbReference type="EMBL" id="CAKMRJ010001112">
    <property type="protein sequence ID" value="CAH1420587.1"/>
    <property type="molecule type" value="Genomic_DNA"/>
</dbReference>
<accession>A0AAU9M449</accession>
<comment type="caution">
    <text evidence="1">The sequence shown here is derived from an EMBL/GenBank/DDBJ whole genome shotgun (WGS) entry which is preliminary data.</text>
</comment>
<name>A0AAU9M449_9ASTR</name>
<dbReference type="AlphaFoldDB" id="A0AAU9M449"/>
<keyword evidence="2" id="KW-1185">Reference proteome</keyword>
<proteinExistence type="predicted"/>